<accession>F4LNW9</accession>
<name>F4LNW9_TREBD</name>
<evidence type="ECO:0000313" key="3">
    <source>
        <dbReference type="EMBL" id="AEE17946.1"/>
    </source>
</evidence>
<dbReference type="InterPro" id="IPR045886">
    <property type="entry name" value="ThiF/MoeB/HesA"/>
</dbReference>
<proteinExistence type="predicted"/>
<dbReference type="GO" id="GO:0061503">
    <property type="term" value="F:tRNA threonylcarbamoyladenosine dehydratase"/>
    <property type="evidence" value="ECO:0007669"/>
    <property type="project" value="TreeGrafter"/>
</dbReference>
<dbReference type="HOGENOM" id="CLU_013325_4_1_12"/>
<feature type="region of interest" description="Disordered" evidence="1">
    <location>
        <begin position="238"/>
        <end position="265"/>
    </location>
</feature>
<evidence type="ECO:0000259" key="2">
    <source>
        <dbReference type="Pfam" id="PF00899"/>
    </source>
</evidence>
<dbReference type="eggNOG" id="COG1179">
    <property type="taxonomic scope" value="Bacteria"/>
</dbReference>
<dbReference type="InterPro" id="IPR035985">
    <property type="entry name" value="Ubiquitin-activating_enz"/>
</dbReference>
<feature type="domain" description="THIF-type NAD/FAD binding fold" evidence="2">
    <location>
        <begin position="18"/>
        <end position="290"/>
    </location>
</feature>
<dbReference type="PANTHER" id="PTHR43267:SF1">
    <property type="entry name" value="TRNA THREONYLCARBAMOYLADENOSINE DEHYDRATASE"/>
    <property type="match status" value="1"/>
</dbReference>
<dbReference type="KEGG" id="tbe:Trebr_2540"/>
<reference evidence="4" key="1">
    <citation type="submission" date="2011-04" db="EMBL/GenBank/DDBJ databases">
        <title>The complete genome of Treponema brennaborense DSM 12168.</title>
        <authorList>
            <person name="Lucas S."/>
            <person name="Han J."/>
            <person name="Lapidus A."/>
            <person name="Bruce D."/>
            <person name="Goodwin L."/>
            <person name="Pitluck S."/>
            <person name="Peters L."/>
            <person name="Kyrpides N."/>
            <person name="Mavromatis K."/>
            <person name="Ivanova N."/>
            <person name="Mikhailova N."/>
            <person name="Pagani I."/>
            <person name="Teshima H."/>
            <person name="Detter J.C."/>
            <person name="Tapia R."/>
            <person name="Han C."/>
            <person name="Land M."/>
            <person name="Hauser L."/>
            <person name="Markowitz V."/>
            <person name="Cheng J.-F."/>
            <person name="Hugenholtz P."/>
            <person name="Woyke T."/>
            <person name="Wu D."/>
            <person name="Gronow S."/>
            <person name="Wellnitz S."/>
            <person name="Brambilla E."/>
            <person name="Klenk H.-P."/>
            <person name="Eisen J.A."/>
        </authorList>
    </citation>
    <scope>NUCLEOTIDE SEQUENCE [LARGE SCALE GENOMIC DNA]</scope>
    <source>
        <strain evidence="4">DSM 12168 / CIP 105900 / DD5/3</strain>
    </source>
</reference>
<dbReference type="GO" id="GO:0061504">
    <property type="term" value="P:cyclic threonylcarbamoyladenosine biosynthetic process"/>
    <property type="evidence" value="ECO:0007669"/>
    <property type="project" value="TreeGrafter"/>
</dbReference>
<dbReference type="Pfam" id="PF00899">
    <property type="entry name" value="ThiF"/>
    <property type="match status" value="1"/>
</dbReference>
<dbReference type="GO" id="GO:0008641">
    <property type="term" value="F:ubiquitin-like modifier activating enzyme activity"/>
    <property type="evidence" value="ECO:0007669"/>
    <property type="project" value="InterPro"/>
</dbReference>
<dbReference type="OrthoDB" id="9804150at2"/>
<dbReference type="CDD" id="cd00755">
    <property type="entry name" value="YgdL_like"/>
    <property type="match status" value="1"/>
</dbReference>
<dbReference type="InterPro" id="IPR000594">
    <property type="entry name" value="ThiF_NAD_FAD-bd"/>
</dbReference>
<organism evidence="3 4">
    <name type="scientific">Treponema brennaborense (strain DSM 12168 / CIP 105900 / DD5/3)</name>
    <dbReference type="NCBI Taxonomy" id="906968"/>
    <lineage>
        <taxon>Bacteria</taxon>
        <taxon>Pseudomonadati</taxon>
        <taxon>Spirochaetota</taxon>
        <taxon>Spirochaetia</taxon>
        <taxon>Spirochaetales</taxon>
        <taxon>Treponemataceae</taxon>
        <taxon>Treponema</taxon>
    </lineage>
</organism>
<sequence>MTELREPIFDGRHSRTERLIGAEALERIKSAKVAVVGLGGVGSFAAESLARAGIERFVLLDSDCVTESNINRQNIALYSTVGKLKTDVLRRRILDINPGADITVYPIFYGKDTARDVDFSGCSYIADAIDNVTGKLLLVETAARLDIPLISAMGAGNKLDPSRFEIADIYDTSVCPLARVMRRELKKRGVPALTVVYSKEPPYAATFDTATAAAQTAASADTAASGESPDIRVLREITGNPPISRTPQKNTGNPPPRLASSPGSYRKPVPASISFVPAAAGLLMASRIITDIASL</sequence>
<dbReference type="SUPFAM" id="SSF69572">
    <property type="entry name" value="Activating enzymes of the ubiquitin-like proteins"/>
    <property type="match status" value="1"/>
</dbReference>
<dbReference type="Proteomes" id="UP000006546">
    <property type="component" value="Chromosome"/>
</dbReference>
<dbReference type="STRING" id="906968.Trebr_2540"/>
<dbReference type="Gene3D" id="3.40.50.720">
    <property type="entry name" value="NAD(P)-binding Rossmann-like Domain"/>
    <property type="match status" value="1"/>
</dbReference>
<dbReference type="AlphaFoldDB" id="F4LNW9"/>
<dbReference type="PANTHER" id="PTHR43267">
    <property type="entry name" value="TRNA THREONYLCARBAMOYLADENOSINE DEHYDRATASE"/>
    <property type="match status" value="1"/>
</dbReference>
<evidence type="ECO:0000313" key="4">
    <source>
        <dbReference type="Proteomes" id="UP000006546"/>
    </source>
</evidence>
<evidence type="ECO:0000256" key="1">
    <source>
        <dbReference type="SAM" id="MobiDB-lite"/>
    </source>
</evidence>
<protein>
    <submittedName>
        <fullName evidence="3">UBA/THIF-type NAD/FAD binding protein</fullName>
    </submittedName>
</protein>
<keyword evidence="4" id="KW-1185">Reference proteome</keyword>
<feature type="compositionally biased region" description="Polar residues" evidence="1">
    <location>
        <begin position="241"/>
        <end position="252"/>
    </location>
</feature>
<dbReference type="EMBL" id="CP002696">
    <property type="protein sequence ID" value="AEE17946.1"/>
    <property type="molecule type" value="Genomic_DNA"/>
</dbReference>
<gene>
    <name evidence="3" type="ordered locus">Trebr_2540</name>
</gene>
<dbReference type="RefSeq" id="WP_013759647.1">
    <property type="nucleotide sequence ID" value="NC_015500.1"/>
</dbReference>